<protein>
    <submittedName>
        <fullName evidence="1">Uncharacterized protein</fullName>
    </submittedName>
</protein>
<reference evidence="1 2" key="1">
    <citation type="submission" date="2018-11" db="EMBL/GenBank/DDBJ databases">
        <authorList>
            <consortium name="Pathogen Informatics"/>
        </authorList>
    </citation>
    <scope>NUCLEOTIDE SEQUENCE [LARGE SCALE GENOMIC DNA]</scope>
    <source>
        <strain evidence="1 2">Zambia</strain>
    </source>
</reference>
<evidence type="ECO:0000313" key="2">
    <source>
        <dbReference type="Proteomes" id="UP000277204"/>
    </source>
</evidence>
<dbReference type="EMBL" id="UZAI01012445">
    <property type="protein sequence ID" value="VDP10102.1"/>
    <property type="molecule type" value="Genomic_DNA"/>
</dbReference>
<dbReference type="AlphaFoldDB" id="A0A183MDD8"/>
<organism evidence="1 2">
    <name type="scientific">Schistosoma margrebowiei</name>
    <dbReference type="NCBI Taxonomy" id="48269"/>
    <lineage>
        <taxon>Eukaryota</taxon>
        <taxon>Metazoa</taxon>
        <taxon>Spiralia</taxon>
        <taxon>Lophotrochozoa</taxon>
        <taxon>Platyhelminthes</taxon>
        <taxon>Trematoda</taxon>
        <taxon>Digenea</taxon>
        <taxon>Strigeidida</taxon>
        <taxon>Schistosomatoidea</taxon>
        <taxon>Schistosomatidae</taxon>
        <taxon>Schistosoma</taxon>
    </lineage>
</organism>
<evidence type="ECO:0000313" key="1">
    <source>
        <dbReference type="EMBL" id="VDP10102.1"/>
    </source>
</evidence>
<name>A0A183MDD8_9TREM</name>
<dbReference type="Proteomes" id="UP000277204">
    <property type="component" value="Unassembled WGS sequence"/>
</dbReference>
<gene>
    <name evidence="1" type="ORF">SMRZ_LOCUS14063</name>
</gene>
<accession>A0A183MDD8</accession>
<keyword evidence="2" id="KW-1185">Reference proteome</keyword>
<sequence>MKIKITVSMVVYVICIKMKEYHFNAGKRCFLHFFSLMYINCRIIMILKL</sequence>
<proteinExistence type="predicted"/>